<proteinExistence type="predicted"/>
<gene>
    <name evidence="1" type="ORF">BDD18_4416</name>
</gene>
<organism evidence="1 2">
    <name type="scientific">Acidovorax temperans</name>
    <dbReference type="NCBI Taxonomy" id="80878"/>
    <lineage>
        <taxon>Bacteria</taxon>
        <taxon>Pseudomonadati</taxon>
        <taxon>Pseudomonadota</taxon>
        <taxon>Betaproteobacteria</taxon>
        <taxon>Burkholderiales</taxon>
        <taxon>Comamonadaceae</taxon>
        <taxon>Acidovorax</taxon>
    </lineage>
</organism>
<dbReference type="RefSeq" id="WP_009238029.1">
    <property type="nucleotide sequence ID" value="NZ_CP117194.1"/>
</dbReference>
<reference evidence="1 2" key="1">
    <citation type="submission" date="2019-06" db="EMBL/GenBank/DDBJ databases">
        <title>Genomic Encyclopedia of Archaeal and Bacterial Type Strains, Phase II (KMG-II): from individual species to whole genera.</title>
        <authorList>
            <person name="Goeker M."/>
        </authorList>
    </citation>
    <scope>NUCLEOTIDE SEQUENCE [LARGE SCALE GENOMIC DNA]</scope>
    <source>
        <strain evidence="1 2">DSM 7270</strain>
    </source>
</reference>
<dbReference type="Proteomes" id="UP000316993">
    <property type="component" value="Unassembled WGS sequence"/>
</dbReference>
<dbReference type="GeneID" id="61386798"/>
<evidence type="ECO:0008006" key="3">
    <source>
        <dbReference type="Google" id="ProtNLM"/>
    </source>
</evidence>
<accession>A0A543KTB0</accession>
<evidence type="ECO:0000313" key="2">
    <source>
        <dbReference type="Proteomes" id="UP000316993"/>
    </source>
</evidence>
<sequence length="181" mass="19921">MDRRAVLAWMSCVTGSLLLPGCASFLRGSSVGPQCYRARNGPGIKAICTPEAVPDEEAESRAKRFEPVAGQLTIYLVRHRWGDAANRVKVGIAGERLVTTIPASLIRIAVPPGKHLLVFNWAKGHGVLQVQGDAGQVLFVDLVGSLWIWNEWYRLEMGDPSFRDRAMKSRLVADVKLGVRE</sequence>
<evidence type="ECO:0000313" key="1">
    <source>
        <dbReference type="EMBL" id="TQM98317.1"/>
    </source>
</evidence>
<dbReference type="AlphaFoldDB" id="A0A543KTB0"/>
<dbReference type="EMBL" id="VFPV01000006">
    <property type="protein sequence ID" value="TQM98317.1"/>
    <property type="molecule type" value="Genomic_DNA"/>
</dbReference>
<comment type="caution">
    <text evidence="1">The sequence shown here is derived from an EMBL/GenBank/DDBJ whole genome shotgun (WGS) entry which is preliminary data.</text>
</comment>
<protein>
    <recommendedName>
        <fullName evidence="3">DUF2846 domain-containing protein</fullName>
    </recommendedName>
</protein>
<name>A0A543KTB0_9BURK</name>